<name>A0AAU8MYD7_9GAMM</name>
<reference evidence="2" key="1">
    <citation type="submission" date="2024-06" db="EMBL/GenBank/DDBJ databases">
        <authorList>
            <person name="Li S."/>
        </authorList>
    </citation>
    <scope>NUCLEOTIDE SEQUENCE</scope>
    <source>
        <strain evidence="2">SR10</strain>
    </source>
</reference>
<dbReference type="InterPro" id="IPR051908">
    <property type="entry name" value="Ribosomal_N-acetyltransferase"/>
</dbReference>
<dbReference type="AlphaFoldDB" id="A0AAU8MYD7"/>
<proteinExistence type="predicted"/>
<evidence type="ECO:0000313" key="2">
    <source>
        <dbReference type="EMBL" id="XCO76207.1"/>
    </source>
</evidence>
<organism evidence="2">
    <name type="scientific">Lysobacter firmicutimachus</name>
    <dbReference type="NCBI Taxonomy" id="1792846"/>
    <lineage>
        <taxon>Bacteria</taxon>
        <taxon>Pseudomonadati</taxon>
        <taxon>Pseudomonadota</taxon>
        <taxon>Gammaproteobacteria</taxon>
        <taxon>Lysobacterales</taxon>
        <taxon>Lysobacteraceae</taxon>
        <taxon>Lysobacter</taxon>
    </lineage>
</organism>
<dbReference type="Pfam" id="PF13302">
    <property type="entry name" value="Acetyltransf_3"/>
    <property type="match status" value="1"/>
</dbReference>
<dbReference type="GO" id="GO:0005737">
    <property type="term" value="C:cytoplasm"/>
    <property type="evidence" value="ECO:0007669"/>
    <property type="project" value="TreeGrafter"/>
</dbReference>
<dbReference type="EC" id="2.-.-.-" evidence="2"/>
<dbReference type="PANTHER" id="PTHR43441:SF11">
    <property type="entry name" value="RIBOSOMAL-PROTEIN-SERINE ACETYLTRANSFERASE"/>
    <property type="match status" value="1"/>
</dbReference>
<dbReference type="Gene3D" id="3.40.630.30">
    <property type="match status" value="1"/>
</dbReference>
<dbReference type="CDD" id="cd04301">
    <property type="entry name" value="NAT_SF"/>
    <property type="match status" value="1"/>
</dbReference>
<keyword evidence="2" id="KW-0808">Transferase</keyword>
<dbReference type="GO" id="GO:0008999">
    <property type="term" value="F:protein-N-terminal-alanine acetyltransferase activity"/>
    <property type="evidence" value="ECO:0007669"/>
    <property type="project" value="TreeGrafter"/>
</dbReference>
<protein>
    <submittedName>
        <fullName evidence="2">GNAT family protein</fullName>
        <ecNumber evidence="2">2.-.-.-</ecNumber>
    </submittedName>
</protein>
<dbReference type="InterPro" id="IPR016181">
    <property type="entry name" value="Acyl_CoA_acyltransferase"/>
</dbReference>
<gene>
    <name evidence="2" type="ORF">ABU614_05300</name>
</gene>
<evidence type="ECO:0000259" key="1">
    <source>
        <dbReference type="PROSITE" id="PS51186"/>
    </source>
</evidence>
<dbReference type="EMBL" id="CP159925">
    <property type="protein sequence ID" value="XCO76207.1"/>
    <property type="molecule type" value="Genomic_DNA"/>
</dbReference>
<dbReference type="InterPro" id="IPR000182">
    <property type="entry name" value="GNAT_dom"/>
</dbReference>
<dbReference type="SUPFAM" id="SSF55729">
    <property type="entry name" value="Acyl-CoA N-acyltransferases (Nat)"/>
    <property type="match status" value="1"/>
</dbReference>
<sequence>MTAFDSVVLSTPRLRLRPLRGDDASALLAICSDPRVMRYWSSPPWHAIDQAQALIARDREAMAAGQYLRLGLERDGRLIGYCTLFQLDAQNRRAELGYVLAAAAWSQGYMGEALRALLDYGFDALDLHRVEADTDPRNRASVRCLERLGFVREGLLRERWIVAGEVSDTALYGLLRRDWRASPL</sequence>
<dbReference type="RefSeq" id="WP_363799572.1">
    <property type="nucleotide sequence ID" value="NZ_CP159925.1"/>
</dbReference>
<dbReference type="PROSITE" id="PS51186">
    <property type="entry name" value="GNAT"/>
    <property type="match status" value="1"/>
</dbReference>
<feature type="domain" description="N-acetyltransferase" evidence="1">
    <location>
        <begin position="14"/>
        <end position="178"/>
    </location>
</feature>
<accession>A0AAU8MYD7</accession>
<dbReference type="PANTHER" id="PTHR43441">
    <property type="entry name" value="RIBOSOMAL-PROTEIN-SERINE ACETYLTRANSFERASE"/>
    <property type="match status" value="1"/>
</dbReference>
<dbReference type="GO" id="GO:1990189">
    <property type="term" value="F:protein N-terminal-serine acetyltransferase activity"/>
    <property type="evidence" value="ECO:0007669"/>
    <property type="project" value="TreeGrafter"/>
</dbReference>